<feature type="transmembrane region" description="Helical" evidence="6">
    <location>
        <begin position="84"/>
        <end position="111"/>
    </location>
</feature>
<evidence type="ECO:0000256" key="3">
    <source>
        <dbReference type="ARBA" id="ARBA00022692"/>
    </source>
</evidence>
<evidence type="ECO:0000256" key="4">
    <source>
        <dbReference type="ARBA" id="ARBA00022989"/>
    </source>
</evidence>
<dbReference type="Proteomes" id="UP000886722">
    <property type="component" value="Unassembled WGS sequence"/>
</dbReference>
<feature type="transmembrane region" description="Helical" evidence="6">
    <location>
        <begin position="386"/>
        <end position="404"/>
    </location>
</feature>
<feature type="transmembrane region" description="Helical" evidence="6">
    <location>
        <begin position="123"/>
        <end position="145"/>
    </location>
</feature>
<feature type="transmembrane region" description="Helical" evidence="6">
    <location>
        <begin position="474"/>
        <end position="493"/>
    </location>
</feature>
<feature type="transmembrane region" description="Helical" evidence="6">
    <location>
        <begin position="184"/>
        <end position="206"/>
    </location>
</feature>
<evidence type="ECO:0000256" key="1">
    <source>
        <dbReference type="ARBA" id="ARBA00004651"/>
    </source>
</evidence>
<dbReference type="PANTHER" id="PTHR30250:SF26">
    <property type="entry name" value="PSMA PROTEIN"/>
    <property type="match status" value="1"/>
</dbReference>
<comment type="subcellular location">
    <subcellularLocation>
        <location evidence="1">Cell membrane</location>
        <topology evidence="1">Multi-pass membrane protein</topology>
    </subcellularLocation>
</comment>
<reference evidence="7" key="2">
    <citation type="journal article" date="2021" name="PeerJ">
        <title>Extensive microbial diversity within the chicken gut microbiome revealed by metagenomics and culture.</title>
        <authorList>
            <person name="Gilroy R."/>
            <person name="Ravi A."/>
            <person name="Getino M."/>
            <person name="Pursley I."/>
            <person name="Horton D.L."/>
            <person name="Alikhan N.F."/>
            <person name="Baker D."/>
            <person name="Gharbi K."/>
            <person name="Hall N."/>
            <person name="Watson M."/>
            <person name="Adriaenssens E.M."/>
            <person name="Foster-Nyarko E."/>
            <person name="Jarju S."/>
            <person name="Secka A."/>
            <person name="Antonio M."/>
            <person name="Oren A."/>
            <person name="Chaudhuri R.R."/>
            <person name="La Ragione R."/>
            <person name="Hildebrand F."/>
            <person name="Pallen M.J."/>
        </authorList>
    </citation>
    <scope>NUCLEOTIDE SEQUENCE</scope>
    <source>
        <strain evidence="7">21143</strain>
    </source>
</reference>
<dbReference type="AlphaFoldDB" id="A0A9D1GDN0"/>
<feature type="transmembrane region" description="Helical" evidence="6">
    <location>
        <begin position="12"/>
        <end position="29"/>
    </location>
</feature>
<dbReference type="GO" id="GO:0042910">
    <property type="term" value="F:xenobiotic transmembrane transporter activity"/>
    <property type="evidence" value="ECO:0007669"/>
    <property type="project" value="InterPro"/>
</dbReference>
<keyword evidence="4 6" id="KW-1133">Transmembrane helix</keyword>
<evidence type="ECO:0008006" key="9">
    <source>
        <dbReference type="Google" id="ProtNLM"/>
    </source>
</evidence>
<feature type="transmembrane region" description="Helical" evidence="6">
    <location>
        <begin position="441"/>
        <end position="462"/>
    </location>
</feature>
<evidence type="ECO:0000256" key="2">
    <source>
        <dbReference type="ARBA" id="ARBA00022475"/>
    </source>
</evidence>
<dbReference type="GO" id="GO:0015297">
    <property type="term" value="F:antiporter activity"/>
    <property type="evidence" value="ECO:0007669"/>
    <property type="project" value="InterPro"/>
</dbReference>
<reference evidence="7" key="1">
    <citation type="submission" date="2020-10" db="EMBL/GenBank/DDBJ databases">
        <authorList>
            <person name="Gilroy R."/>
        </authorList>
    </citation>
    <scope>NUCLEOTIDE SEQUENCE</scope>
    <source>
        <strain evidence="7">21143</strain>
    </source>
</reference>
<name>A0A9D1GDN0_9BACT</name>
<organism evidence="7 8">
    <name type="scientific">Candidatus Caccoplasma intestinavium</name>
    <dbReference type="NCBI Taxonomy" id="2840716"/>
    <lineage>
        <taxon>Bacteria</taxon>
        <taxon>Pseudomonadati</taxon>
        <taxon>Bacteroidota</taxon>
        <taxon>Bacteroidia</taxon>
        <taxon>Bacteroidales</taxon>
        <taxon>Bacteroidaceae</taxon>
        <taxon>Bacteroidaceae incertae sedis</taxon>
        <taxon>Candidatus Caccoplasma</taxon>
    </lineage>
</organism>
<feature type="transmembrane region" description="Helical" evidence="6">
    <location>
        <begin position="410"/>
        <end position="429"/>
    </location>
</feature>
<proteinExistence type="predicted"/>
<keyword evidence="2" id="KW-1003">Cell membrane</keyword>
<evidence type="ECO:0000256" key="5">
    <source>
        <dbReference type="ARBA" id="ARBA00023136"/>
    </source>
</evidence>
<feature type="transmembrane region" description="Helical" evidence="6">
    <location>
        <begin position="41"/>
        <end position="63"/>
    </location>
</feature>
<dbReference type="Pfam" id="PF01554">
    <property type="entry name" value="MatE"/>
    <property type="match status" value="1"/>
</dbReference>
<keyword evidence="5 6" id="KW-0472">Membrane</keyword>
<gene>
    <name evidence="7" type="ORF">IAD06_02840</name>
</gene>
<dbReference type="EMBL" id="DVKT01000022">
    <property type="protein sequence ID" value="HIT38963.1"/>
    <property type="molecule type" value="Genomic_DNA"/>
</dbReference>
<evidence type="ECO:0000313" key="7">
    <source>
        <dbReference type="EMBL" id="HIT38963.1"/>
    </source>
</evidence>
<evidence type="ECO:0000313" key="8">
    <source>
        <dbReference type="Proteomes" id="UP000886722"/>
    </source>
</evidence>
<dbReference type="InterPro" id="IPR050833">
    <property type="entry name" value="Poly_Biosynth_Transport"/>
</dbReference>
<comment type="caution">
    <text evidence="7">The sequence shown here is derived from an EMBL/GenBank/DDBJ whole genome shotgun (WGS) entry which is preliminary data.</text>
</comment>
<keyword evidence="3 6" id="KW-0812">Transmembrane</keyword>
<feature type="transmembrane region" description="Helical" evidence="6">
    <location>
        <begin position="157"/>
        <end position="178"/>
    </location>
</feature>
<dbReference type="InterPro" id="IPR002528">
    <property type="entry name" value="MATE_fam"/>
</dbReference>
<dbReference type="GO" id="GO:0005886">
    <property type="term" value="C:plasma membrane"/>
    <property type="evidence" value="ECO:0007669"/>
    <property type="project" value="UniProtKB-SubCell"/>
</dbReference>
<evidence type="ECO:0000256" key="6">
    <source>
        <dbReference type="SAM" id="Phobius"/>
    </source>
</evidence>
<protein>
    <recommendedName>
        <fullName evidence="9">Polysaccharide biosynthesis protein</fullName>
    </recommendedName>
</protein>
<sequence>MSTAARVAKNTGYLYAKMGITMFISLYTTRLILNSLGTSDFGIFNIVGGAIAMLGFLNAAMAGATQRFMSYTEGEGDKEKQKKIFNISIILHAGISVIVGVVLLCAGYIFFNGVLNIPADRIFAAQVVYGSLIVSTMFTVMSVPYDAMLNAHENMRYYAIVGIIESLLKLSVAFVVVYTTSDKLIMYGILMAAIPLITLSIMRIYCHRKYAECVLSPRRYFDRSLMKEMTGFAGWNSMSSITAIGSQYGLGIVLNHFWGTTLNAAQGVGNQLCGQLQAFSNNLLKAVNPVIGKSAGENNREKLINTSFYSSKAAYILMALLGLPAIVEMDSIMNIWLGNSGKNIPQYAALFCQLQITRTLVENLTISQQSAILAYGRIKLFMQIKAILYILPIPLTYIAFYFSLPPYWLYIIWILCWGVFMGVSTLYTLHLYTKCKINQWIKLVFVPCIVPTIMAIACGYLFKYLLDIDIYYKWIYISIIVVVTYIVGNFFFLSSEEKQAILKLKNKYQNKI</sequence>
<dbReference type="PANTHER" id="PTHR30250">
    <property type="entry name" value="PST FAMILY PREDICTED COLANIC ACID TRANSPORTER"/>
    <property type="match status" value="1"/>
</dbReference>
<accession>A0A9D1GDN0</accession>